<accession>A0A1M5F043</accession>
<gene>
    <name evidence="2" type="ORF">SAMN02787073_3094</name>
</gene>
<dbReference type="InterPro" id="IPR055507">
    <property type="entry name" value="DUF7079"/>
</dbReference>
<evidence type="ECO:0000313" key="3">
    <source>
        <dbReference type="Proteomes" id="UP000184108"/>
    </source>
</evidence>
<dbReference type="EMBL" id="FQVE01000003">
    <property type="protein sequence ID" value="SHF84844.1"/>
    <property type="molecule type" value="Genomic_DNA"/>
</dbReference>
<evidence type="ECO:0000259" key="1">
    <source>
        <dbReference type="Pfam" id="PF23296"/>
    </source>
</evidence>
<feature type="domain" description="DUF7079" evidence="1">
    <location>
        <begin position="9"/>
        <end position="118"/>
    </location>
</feature>
<organism evidence="2 3">
    <name type="scientific">Chryseobacterium vrystaatense</name>
    <dbReference type="NCBI Taxonomy" id="307480"/>
    <lineage>
        <taxon>Bacteria</taxon>
        <taxon>Pseudomonadati</taxon>
        <taxon>Bacteroidota</taxon>
        <taxon>Flavobacteriia</taxon>
        <taxon>Flavobacteriales</taxon>
        <taxon>Weeksellaceae</taxon>
        <taxon>Chryseobacterium group</taxon>
        <taxon>Chryseobacterium</taxon>
    </lineage>
</organism>
<dbReference type="Pfam" id="PF23296">
    <property type="entry name" value="DUF7079"/>
    <property type="match status" value="1"/>
</dbReference>
<reference evidence="3" key="1">
    <citation type="submission" date="2016-11" db="EMBL/GenBank/DDBJ databases">
        <authorList>
            <person name="Varghese N."/>
            <person name="Submissions S."/>
        </authorList>
    </citation>
    <scope>NUCLEOTIDE SEQUENCE [LARGE SCALE GENOMIC DNA]</scope>
    <source>
        <strain evidence="3">YR203</strain>
    </source>
</reference>
<dbReference type="RefSeq" id="WP_073174389.1">
    <property type="nucleotide sequence ID" value="NZ_FQVE01000003.1"/>
</dbReference>
<dbReference type="Proteomes" id="UP000184108">
    <property type="component" value="Unassembled WGS sequence"/>
</dbReference>
<protein>
    <recommendedName>
        <fullName evidence="1">DUF7079 domain-containing protein</fullName>
    </recommendedName>
</protein>
<sequence>MSTSIIIKERKPIWIALSDFYLDTELQDSDFQYIAKTILESPYGFEEVKKINIYEVFPVLQSNLLQPAGEWAGFNEKWLIEAIMNHLETRNSFNHLMISINYKKYGWMQKDYWIRLENMYNKIRKE</sequence>
<name>A0A1M5F043_9FLAO</name>
<proteinExistence type="predicted"/>
<dbReference type="AlphaFoldDB" id="A0A1M5F043"/>
<evidence type="ECO:0000313" key="2">
    <source>
        <dbReference type="EMBL" id="SHF84844.1"/>
    </source>
</evidence>